<dbReference type="GO" id="GO:0003746">
    <property type="term" value="F:translation elongation factor activity"/>
    <property type="evidence" value="ECO:0007669"/>
    <property type="project" value="UniProtKB-UniRule"/>
</dbReference>
<evidence type="ECO:0000259" key="6">
    <source>
        <dbReference type="Pfam" id="PF00889"/>
    </source>
</evidence>
<dbReference type="HAMAP" id="MF_00050">
    <property type="entry name" value="EF_Ts"/>
    <property type="match status" value="1"/>
</dbReference>
<protein>
    <recommendedName>
        <fullName evidence="4">Elongation factor Ts, mitochondrial</fullName>
        <shortName evidence="4">EF-Ts</shortName>
        <shortName evidence="4">EF-TsMt</shortName>
    </recommendedName>
</protein>
<dbReference type="PANTHER" id="PTHR11741:SF0">
    <property type="entry name" value="ELONGATION FACTOR TS, MITOCHONDRIAL"/>
    <property type="match status" value="1"/>
</dbReference>
<evidence type="ECO:0000256" key="4">
    <source>
        <dbReference type="HAMAP-Rule" id="MF_03135"/>
    </source>
</evidence>
<dbReference type="KEGG" id="spar:SPRG_08762"/>
<dbReference type="Pfam" id="PF00889">
    <property type="entry name" value="EF_TS"/>
    <property type="match status" value="1"/>
</dbReference>
<dbReference type="InterPro" id="IPR036402">
    <property type="entry name" value="EF-Ts_dimer_sf"/>
</dbReference>
<dbReference type="InterPro" id="IPR001816">
    <property type="entry name" value="Transl_elong_EFTs/EF1B"/>
</dbReference>
<evidence type="ECO:0000313" key="8">
    <source>
        <dbReference type="Proteomes" id="UP000030745"/>
    </source>
</evidence>
<organism evidence="7 8">
    <name type="scientific">Saprolegnia parasitica (strain CBS 223.65)</name>
    <dbReference type="NCBI Taxonomy" id="695850"/>
    <lineage>
        <taxon>Eukaryota</taxon>
        <taxon>Sar</taxon>
        <taxon>Stramenopiles</taxon>
        <taxon>Oomycota</taxon>
        <taxon>Saprolegniomycetes</taxon>
        <taxon>Saprolegniales</taxon>
        <taxon>Saprolegniaceae</taxon>
        <taxon>Saprolegnia</taxon>
    </lineage>
</organism>
<comment type="function">
    <text evidence="4 5">Associates with the EF-Tu.GDP complex and induces the exchange of GDP to GTP. It remains bound to the aminoacyl-tRNA.EF-Tu.GTP complex up to the GTP hydrolysis stage on the ribosome.</text>
</comment>
<evidence type="ECO:0000256" key="3">
    <source>
        <dbReference type="ARBA" id="ARBA00022917"/>
    </source>
</evidence>
<dbReference type="NCBIfam" id="TIGR00116">
    <property type="entry name" value="tsf"/>
    <property type="match status" value="1"/>
</dbReference>
<feature type="domain" description="Translation elongation factor EFTs/EF1B dimerisation" evidence="6">
    <location>
        <begin position="97"/>
        <end position="327"/>
    </location>
</feature>
<dbReference type="Proteomes" id="UP000030745">
    <property type="component" value="Unassembled WGS sequence"/>
</dbReference>
<keyword evidence="4" id="KW-0496">Mitochondrion</keyword>
<dbReference type="FunFam" id="1.10.286.20:FF:000001">
    <property type="entry name" value="Elongation factor Ts"/>
    <property type="match status" value="1"/>
</dbReference>
<dbReference type="RefSeq" id="XP_012203384.1">
    <property type="nucleotide sequence ID" value="XM_012347994.1"/>
</dbReference>
<dbReference type="Gene3D" id="1.10.286.20">
    <property type="match status" value="1"/>
</dbReference>
<dbReference type="STRING" id="695850.A0A067C4X1"/>
<evidence type="ECO:0000256" key="2">
    <source>
        <dbReference type="ARBA" id="ARBA00022768"/>
    </source>
</evidence>
<evidence type="ECO:0000256" key="1">
    <source>
        <dbReference type="ARBA" id="ARBA00005532"/>
    </source>
</evidence>
<name>A0A067C4X1_SAPPC</name>
<dbReference type="InterPro" id="IPR009060">
    <property type="entry name" value="UBA-like_sf"/>
</dbReference>
<dbReference type="SUPFAM" id="SSF46934">
    <property type="entry name" value="UBA-like"/>
    <property type="match status" value="1"/>
</dbReference>
<evidence type="ECO:0000313" key="7">
    <source>
        <dbReference type="EMBL" id="KDO25819.1"/>
    </source>
</evidence>
<dbReference type="CDD" id="cd14275">
    <property type="entry name" value="UBA_EF-Ts"/>
    <property type="match status" value="1"/>
</dbReference>
<dbReference type="FunFam" id="1.10.8.10:FF:000001">
    <property type="entry name" value="Elongation factor Ts"/>
    <property type="match status" value="1"/>
</dbReference>
<dbReference type="OMA" id="QEYMLDD"/>
<dbReference type="PROSITE" id="PS01127">
    <property type="entry name" value="EF_TS_2"/>
    <property type="match status" value="1"/>
</dbReference>
<dbReference type="SUPFAM" id="SSF54713">
    <property type="entry name" value="Elongation factor Ts (EF-Ts), dimerisation domain"/>
    <property type="match status" value="1"/>
</dbReference>
<gene>
    <name evidence="7" type="ORF">SPRG_08762</name>
</gene>
<comment type="subcellular location">
    <subcellularLocation>
        <location evidence="4">Mitochondrion</location>
    </subcellularLocation>
</comment>
<dbReference type="InterPro" id="IPR018101">
    <property type="entry name" value="Transl_elong_Ts_CS"/>
</dbReference>
<evidence type="ECO:0000256" key="5">
    <source>
        <dbReference type="RuleBase" id="RU000642"/>
    </source>
</evidence>
<dbReference type="GeneID" id="24130970"/>
<dbReference type="Gene3D" id="1.10.8.10">
    <property type="entry name" value="DNA helicase RuvA subunit, C-terminal domain"/>
    <property type="match status" value="1"/>
</dbReference>
<dbReference type="EMBL" id="KK583228">
    <property type="protein sequence ID" value="KDO25819.1"/>
    <property type="molecule type" value="Genomic_DNA"/>
</dbReference>
<comment type="similarity">
    <text evidence="1 4 5">Belongs to the EF-Ts family.</text>
</comment>
<dbReference type="OrthoDB" id="277235at2759"/>
<dbReference type="PANTHER" id="PTHR11741">
    <property type="entry name" value="ELONGATION FACTOR TS"/>
    <property type="match status" value="1"/>
</dbReference>
<keyword evidence="8" id="KW-1185">Reference proteome</keyword>
<accession>A0A067C4X1</accession>
<dbReference type="AlphaFoldDB" id="A0A067C4X1"/>
<dbReference type="GO" id="GO:0070125">
    <property type="term" value="P:mitochondrial translational elongation"/>
    <property type="evidence" value="ECO:0007669"/>
    <property type="project" value="TreeGrafter"/>
</dbReference>
<proteinExistence type="inferred from homology"/>
<dbReference type="VEuPathDB" id="FungiDB:SPRG_08762"/>
<sequence>MLRSTLFARRVVGLAGPSSLRSMATYSPSMEEIKKLRTASQAPMKDVKKALVEAEGDFPAAFEWLRKKGIASATAKAGRTAAEGLVGIFVDADKKRGAMVEVNSETDFVARNDQFQALVAQVTRGAHAGALLGELDTPAMAQVAVEGRLVADLVPELVGRVGENIVVQRGTTINVAHGVVSSYTHRVASQELNLGRAGALVGLEVEGELSSAKVADLETLGKKLAMHVVAAKPKFLNRDSVPAERVEAERTFVLEQVQEQAKNKPANIVEKMVDGRMNKFFGEVTLVDQVHMVEEGNPKVSAHLEKEGARLGLKIKLSAFQRYEIGEEQL</sequence>
<reference evidence="7 8" key="1">
    <citation type="journal article" date="2013" name="PLoS Genet.">
        <title>Distinctive expansion of potential virulence genes in the genome of the oomycete fish pathogen Saprolegnia parasitica.</title>
        <authorList>
            <person name="Jiang R.H."/>
            <person name="de Bruijn I."/>
            <person name="Haas B.J."/>
            <person name="Belmonte R."/>
            <person name="Lobach L."/>
            <person name="Christie J."/>
            <person name="van den Ackerveken G."/>
            <person name="Bottin A."/>
            <person name="Bulone V."/>
            <person name="Diaz-Moreno S.M."/>
            <person name="Dumas B."/>
            <person name="Fan L."/>
            <person name="Gaulin E."/>
            <person name="Govers F."/>
            <person name="Grenville-Briggs L.J."/>
            <person name="Horner N.R."/>
            <person name="Levin J.Z."/>
            <person name="Mammella M."/>
            <person name="Meijer H.J."/>
            <person name="Morris P."/>
            <person name="Nusbaum C."/>
            <person name="Oome S."/>
            <person name="Phillips A.J."/>
            <person name="van Rooyen D."/>
            <person name="Rzeszutek E."/>
            <person name="Saraiva M."/>
            <person name="Secombes C.J."/>
            <person name="Seidl M.F."/>
            <person name="Snel B."/>
            <person name="Stassen J.H."/>
            <person name="Sykes S."/>
            <person name="Tripathy S."/>
            <person name="van den Berg H."/>
            <person name="Vega-Arreguin J.C."/>
            <person name="Wawra S."/>
            <person name="Young S.K."/>
            <person name="Zeng Q."/>
            <person name="Dieguez-Uribeondo J."/>
            <person name="Russ C."/>
            <person name="Tyler B.M."/>
            <person name="van West P."/>
        </authorList>
    </citation>
    <scope>NUCLEOTIDE SEQUENCE [LARGE SCALE GENOMIC DNA]</scope>
    <source>
        <strain evidence="7 8">CBS 223.65</strain>
    </source>
</reference>
<dbReference type="Gene3D" id="3.30.479.20">
    <property type="entry name" value="Elongation factor Ts, dimerisation domain"/>
    <property type="match status" value="2"/>
</dbReference>
<keyword evidence="3 4" id="KW-0648">Protein biosynthesis</keyword>
<dbReference type="GO" id="GO:0005739">
    <property type="term" value="C:mitochondrion"/>
    <property type="evidence" value="ECO:0007669"/>
    <property type="project" value="UniProtKB-SubCell"/>
</dbReference>
<dbReference type="InterPro" id="IPR014039">
    <property type="entry name" value="Transl_elong_EFTs/EF1B_dimer"/>
</dbReference>
<keyword evidence="2 4" id="KW-0251">Elongation factor</keyword>